<protein>
    <submittedName>
        <fullName evidence="1">Uncharacterized protein</fullName>
    </submittedName>
</protein>
<comment type="caution">
    <text evidence="1">The sequence shown here is derived from an EMBL/GenBank/DDBJ whole genome shotgun (WGS) entry which is preliminary data.</text>
</comment>
<dbReference type="EMBL" id="JACBXS010000065">
    <property type="protein sequence ID" value="NYS26717.1"/>
    <property type="molecule type" value="Genomic_DNA"/>
</dbReference>
<keyword evidence="2" id="KW-1185">Reference proteome</keyword>
<evidence type="ECO:0000313" key="1">
    <source>
        <dbReference type="EMBL" id="NYS26717.1"/>
    </source>
</evidence>
<sequence>MAKVFHDANGEKQVLDLDAIWRRQSVPEALQRALLLAAAEAHDAITRPPPGVRNMSEWAKQQACWNGLKGRKLDYDEDFDSCLTLVETARSTRRAARATEVMTEGINAQTEAVSLGAGFWNTVMDWGRSERKLTPKDMQILQICASMPRRIPTDFQAKHAMDLLARLKDQGFEGGRSQ</sequence>
<accession>A0A7Z0I376</accession>
<gene>
    <name evidence="1" type="ORF">HUK65_17185</name>
</gene>
<dbReference type="AlphaFoldDB" id="A0A7Z0I376"/>
<evidence type="ECO:0000313" key="2">
    <source>
        <dbReference type="Proteomes" id="UP000529417"/>
    </source>
</evidence>
<name>A0A7Z0I376_9RHOB</name>
<dbReference type="Proteomes" id="UP000529417">
    <property type="component" value="Unassembled WGS sequence"/>
</dbReference>
<reference evidence="1 2" key="1">
    <citation type="journal article" date="2000" name="Arch. Microbiol.">
        <title>Rhodobaca bogoriensis gen. nov. and sp. nov., an alkaliphilic purple nonsulfur bacterium from African Rift Valley soda lakes.</title>
        <authorList>
            <person name="Milford A.D."/>
            <person name="Achenbach L.A."/>
            <person name="Jung D.O."/>
            <person name="Madigan M.T."/>
        </authorList>
    </citation>
    <scope>NUCLEOTIDE SEQUENCE [LARGE SCALE GENOMIC DNA]</scope>
    <source>
        <strain evidence="1 2">2376</strain>
    </source>
</reference>
<organism evidence="1 2">
    <name type="scientific">Rhabdonatronobacter sediminivivens</name>
    <dbReference type="NCBI Taxonomy" id="2743469"/>
    <lineage>
        <taxon>Bacteria</taxon>
        <taxon>Pseudomonadati</taxon>
        <taxon>Pseudomonadota</taxon>
        <taxon>Alphaproteobacteria</taxon>
        <taxon>Rhodobacterales</taxon>
        <taxon>Paracoccaceae</taxon>
        <taxon>Rhabdonatronobacter</taxon>
    </lineage>
</organism>
<proteinExistence type="predicted"/>